<comment type="caution">
    <text evidence="2">The sequence shown here is derived from an EMBL/GenBank/DDBJ whole genome shotgun (WGS) entry which is preliminary data.</text>
</comment>
<gene>
    <name evidence="2" type="ORF">ESO86_01415</name>
</gene>
<feature type="domain" description="BPL/LPL catalytic" evidence="1">
    <location>
        <begin position="37"/>
        <end position="233"/>
    </location>
</feature>
<dbReference type="GO" id="GO:0016874">
    <property type="term" value="F:ligase activity"/>
    <property type="evidence" value="ECO:0007669"/>
    <property type="project" value="UniProtKB-KW"/>
</dbReference>
<sequence length="246" mass="25672">MNSIDAPASLILDAAPRPGGAAFEDSLRLLHAVAASALRGPLVRVYRPLPTVAFSRREANLPAFAEAESAARSRGFEPAIRPAGGRAVAYDPTCIVVDLITAEPLGRLDHRAAFIDAGTAFVQALREVGVEAALGPVPREYCPGEHSVNARGAVKLVGTAQRRVRGARLLSAALPLGAVDALREVLVDVNAALSFDWDPETLGSVASERPGVDEDALIASIARHLVGPTRRLELDEALIAAASAAS</sequence>
<dbReference type="PROSITE" id="PS51733">
    <property type="entry name" value="BPL_LPL_CATALYTIC"/>
    <property type="match status" value="1"/>
</dbReference>
<evidence type="ECO:0000313" key="2">
    <source>
        <dbReference type="EMBL" id="RXZ51666.1"/>
    </source>
</evidence>
<evidence type="ECO:0000259" key="1">
    <source>
        <dbReference type="PROSITE" id="PS51733"/>
    </source>
</evidence>
<keyword evidence="3" id="KW-1185">Reference proteome</keyword>
<keyword evidence="2" id="KW-0436">Ligase</keyword>
<dbReference type="Pfam" id="PF21948">
    <property type="entry name" value="LplA-B_cat"/>
    <property type="match status" value="1"/>
</dbReference>
<dbReference type="InterPro" id="IPR004143">
    <property type="entry name" value="BPL_LPL_catalytic"/>
</dbReference>
<name>A0A4Q2JWQ4_9MICO</name>
<protein>
    <submittedName>
        <fullName evidence="2">Lipoate--protein ligase family protein</fullName>
    </submittedName>
</protein>
<dbReference type="EMBL" id="SDPL01000009">
    <property type="protein sequence ID" value="RXZ51666.1"/>
    <property type="molecule type" value="Genomic_DNA"/>
</dbReference>
<dbReference type="OrthoDB" id="5243608at2"/>
<proteinExistence type="predicted"/>
<dbReference type="Proteomes" id="UP000292881">
    <property type="component" value="Unassembled WGS sequence"/>
</dbReference>
<dbReference type="InterPro" id="IPR045864">
    <property type="entry name" value="aa-tRNA-synth_II/BPL/LPL"/>
</dbReference>
<accession>A0A4Q2JWQ4</accession>
<organism evidence="2 3">
    <name type="scientific">Agromyces binzhouensis</name>
    <dbReference type="NCBI Taxonomy" id="1817495"/>
    <lineage>
        <taxon>Bacteria</taxon>
        <taxon>Bacillati</taxon>
        <taxon>Actinomycetota</taxon>
        <taxon>Actinomycetes</taxon>
        <taxon>Micrococcales</taxon>
        <taxon>Microbacteriaceae</taxon>
        <taxon>Agromyces</taxon>
    </lineage>
</organism>
<dbReference type="AlphaFoldDB" id="A0A4Q2JWQ4"/>
<dbReference type="SUPFAM" id="SSF55681">
    <property type="entry name" value="Class II aaRS and biotin synthetases"/>
    <property type="match status" value="1"/>
</dbReference>
<dbReference type="Gene3D" id="3.30.930.10">
    <property type="entry name" value="Bira Bifunctional Protein, Domain 2"/>
    <property type="match status" value="1"/>
</dbReference>
<dbReference type="RefSeq" id="WP_129233115.1">
    <property type="nucleotide sequence ID" value="NZ_SDPL01000009.1"/>
</dbReference>
<reference evidence="2 3" key="1">
    <citation type="submission" date="2019-01" db="EMBL/GenBank/DDBJ databases">
        <authorList>
            <person name="Li J."/>
        </authorList>
    </citation>
    <scope>NUCLEOTIDE SEQUENCE [LARGE SCALE GENOMIC DNA]</scope>
    <source>
        <strain evidence="2 3">CGMCC 4.7180</strain>
    </source>
</reference>
<evidence type="ECO:0000313" key="3">
    <source>
        <dbReference type="Proteomes" id="UP000292881"/>
    </source>
</evidence>